<dbReference type="AlphaFoldDB" id="A0AAE0A7E8"/>
<sequence length="428" mass="48582">MDFLKVSKSILSCFELASGLRINFHKSCLVKVGQMSDADVEWAYAFRCKQAFLHIVYLGLPLGANMNSKAFWNPRFGVEVSSLWNKVVCAIYGLDCKLLLWNWKRSQNASHFVKAVSSLLEIDLQTQKIHYDGLQVVIGRGDRACFWTDIRCEGTPLMEVFPRIFALSKDKKGVVENFGHWQENNSSEDYLYKKFLWKGLCRPKVEIFAWQLCRGRILVRDVLFHAEMGQGLLMDCSMCNIRNETVDHLFIHCARFSWSFKFFGKGIKDSVSTMMLNIKDSCVDCVSNATSRKVTQEVWTPPVGDNLKFSVDGSVIGKPGPASTDILAIHKAFELCATNHLLANRKIDMCIVYCSVSVVALLLAYFVLFSVVLLFSAFRSLQLAWPLIVLCLRSVSHVFLILFVFSFIYKAGKQAYFSLIVAFRPLAL</sequence>
<evidence type="ECO:0000259" key="2">
    <source>
        <dbReference type="Pfam" id="PF13966"/>
    </source>
</evidence>
<gene>
    <name evidence="3" type="ORF">Dsin_019447</name>
</gene>
<feature type="domain" description="Reverse transcriptase zinc-binding" evidence="2">
    <location>
        <begin position="189"/>
        <end position="255"/>
    </location>
</feature>
<keyword evidence="1" id="KW-1133">Transmembrane helix</keyword>
<name>A0AAE0A7E8_9ROSI</name>
<organism evidence="3 4">
    <name type="scientific">Dipteronia sinensis</name>
    <dbReference type="NCBI Taxonomy" id="43782"/>
    <lineage>
        <taxon>Eukaryota</taxon>
        <taxon>Viridiplantae</taxon>
        <taxon>Streptophyta</taxon>
        <taxon>Embryophyta</taxon>
        <taxon>Tracheophyta</taxon>
        <taxon>Spermatophyta</taxon>
        <taxon>Magnoliopsida</taxon>
        <taxon>eudicotyledons</taxon>
        <taxon>Gunneridae</taxon>
        <taxon>Pentapetalae</taxon>
        <taxon>rosids</taxon>
        <taxon>malvids</taxon>
        <taxon>Sapindales</taxon>
        <taxon>Sapindaceae</taxon>
        <taxon>Hippocastanoideae</taxon>
        <taxon>Acereae</taxon>
        <taxon>Dipteronia</taxon>
    </lineage>
</organism>
<dbReference type="PANTHER" id="PTHR33116">
    <property type="entry name" value="REVERSE TRANSCRIPTASE ZINC-BINDING DOMAIN-CONTAINING PROTEIN-RELATED-RELATED"/>
    <property type="match status" value="1"/>
</dbReference>
<evidence type="ECO:0000256" key="1">
    <source>
        <dbReference type="SAM" id="Phobius"/>
    </source>
</evidence>
<dbReference type="InterPro" id="IPR026960">
    <property type="entry name" value="RVT-Znf"/>
</dbReference>
<dbReference type="EMBL" id="JANJYJ010000006">
    <property type="protein sequence ID" value="KAK3205401.1"/>
    <property type="molecule type" value="Genomic_DNA"/>
</dbReference>
<dbReference type="Pfam" id="PF13966">
    <property type="entry name" value="zf-RVT"/>
    <property type="match status" value="1"/>
</dbReference>
<dbReference type="PANTHER" id="PTHR33116:SF78">
    <property type="entry name" value="OS12G0587133 PROTEIN"/>
    <property type="match status" value="1"/>
</dbReference>
<keyword evidence="1" id="KW-0472">Membrane</keyword>
<feature type="transmembrane region" description="Helical" evidence="1">
    <location>
        <begin position="350"/>
        <end position="378"/>
    </location>
</feature>
<evidence type="ECO:0000313" key="4">
    <source>
        <dbReference type="Proteomes" id="UP001281410"/>
    </source>
</evidence>
<proteinExistence type="predicted"/>
<dbReference type="Proteomes" id="UP001281410">
    <property type="component" value="Unassembled WGS sequence"/>
</dbReference>
<accession>A0AAE0A7E8</accession>
<keyword evidence="4" id="KW-1185">Reference proteome</keyword>
<comment type="caution">
    <text evidence="3">The sequence shown here is derived from an EMBL/GenBank/DDBJ whole genome shotgun (WGS) entry which is preliminary data.</text>
</comment>
<reference evidence="3" key="1">
    <citation type="journal article" date="2023" name="Plant J.">
        <title>Genome sequences and population genomics provide insights into the demographic history, inbreeding, and mutation load of two 'living fossil' tree species of Dipteronia.</title>
        <authorList>
            <person name="Feng Y."/>
            <person name="Comes H.P."/>
            <person name="Chen J."/>
            <person name="Zhu S."/>
            <person name="Lu R."/>
            <person name="Zhang X."/>
            <person name="Li P."/>
            <person name="Qiu J."/>
            <person name="Olsen K.M."/>
            <person name="Qiu Y."/>
        </authorList>
    </citation>
    <scope>NUCLEOTIDE SEQUENCE</scope>
    <source>
        <strain evidence="3">NBL</strain>
    </source>
</reference>
<feature type="transmembrane region" description="Helical" evidence="1">
    <location>
        <begin position="384"/>
        <end position="409"/>
    </location>
</feature>
<protein>
    <recommendedName>
        <fullName evidence="2">Reverse transcriptase zinc-binding domain-containing protein</fullName>
    </recommendedName>
</protein>
<evidence type="ECO:0000313" key="3">
    <source>
        <dbReference type="EMBL" id="KAK3205401.1"/>
    </source>
</evidence>
<keyword evidence="1" id="KW-0812">Transmembrane</keyword>